<keyword evidence="8" id="KW-1185">Reference proteome</keyword>
<dbReference type="SUPFAM" id="SSF57850">
    <property type="entry name" value="RING/U-box"/>
    <property type="match status" value="1"/>
</dbReference>
<accession>A0A2P5FSN2</accession>
<evidence type="ECO:0000313" key="8">
    <source>
        <dbReference type="Proteomes" id="UP000237000"/>
    </source>
</evidence>
<evidence type="ECO:0000256" key="2">
    <source>
        <dbReference type="ARBA" id="ARBA00022771"/>
    </source>
</evidence>
<gene>
    <name evidence="7" type="ORF">TorRG33x02_034120</name>
</gene>
<evidence type="ECO:0000256" key="5">
    <source>
        <dbReference type="SAM" id="Phobius"/>
    </source>
</evidence>
<keyword evidence="1" id="KW-0479">Metal-binding</keyword>
<dbReference type="GO" id="GO:0016567">
    <property type="term" value="P:protein ubiquitination"/>
    <property type="evidence" value="ECO:0007669"/>
    <property type="project" value="TreeGrafter"/>
</dbReference>
<dbReference type="Gene3D" id="3.30.40.10">
    <property type="entry name" value="Zinc/RING finger domain, C3HC4 (zinc finger)"/>
    <property type="match status" value="1"/>
</dbReference>
<dbReference type="Pfam" id="PF13920">
    <property type="entry name" value="zf-C3HC4_3"/>
    <property type="match status" value="1"/>
</dbReference>
<feature type="transmembrane region" description="Helical" evidence="5">
    <location>
        <begin position="51"/>
        <end position="74"/>
    </location>
</feature>
<comment type="caution">
    <text evidence="7">The sequence shown here is derived from an EMBL/GenBank/DDBJ whole genome shotgun (WGS) entry which is preliminary data.</text>
</comment>
<dbReference type="PANTHER" id="PTHR46858">
    <property type="entry name" value="OS05G0521000 PROTEIN"/>
    <property type="match status" value="1"/>
</dbReference>
<dbReference type="Proteomes" id="UP000237000">
    <property type="component" value="Unassembled WGS sequence"/>
</dbReference>
<proteinExistence type="predicted"/>
<dbReference type="AlphaFoldDB" id="A0A2P5FSN2"/>
<keyword evidence="5" id="KW-1133">Transmembrane helix</keyword>
<dbReference type="PANTHER" id="PTHR46858:SF14">
    <property type="entry name" value="RING-TYPE DOMAIN-CONTAINING PROTEIN"/>
    <property type="match status" value="1"/>
</dbReference>
<sequence>MCSNIGGLSLSHRKLQHFTVYISHNLTSSTTSATTSDDNEWCSTVAFVARFFAYITIFIALVIAIVLVIVKFLFDVSNVYRASEDVGEISTETNPLMRPEKTVMQVTYYGTCEEEYVETGNCSNSSSDISRHSSCSEDLYDGKLCVICYDNLRNCFFVPCGHCATCYDCAQRIFYGESKSTCPVCRRFIRKVKKLFTA</sequence>
<dbReference type="InParanoid" id="A0A2P5FSN2"/>
<evidence type="ECO:0000256" key="1">
    <source>
        <dbReference type="ARBA" id="ARBA00022723"/>
    </source>
</evidence>
<keyword evidence="2 4" id="KW-0863">Zinc-finger</keyword>
<keyword evidence="5" id="KW-0812">Transmembrane</keyword>
<dbReference type="SMART" id="SM00184">
    <property type="entry name" value="RING"/>
    <property type="match status" value="1"/>
</dbReference>
<dbReference type="InterPro" id="IPR001841">
    <property type="entry name" value="Znf_RING"/>
</dbReference>
<reference evidence="8" key="1">
    <citation type="submission" date="2016-06" db="EMBL/GenBank/DDBJ databases">
        <title>Parallel loss of symbiosis genes in relatives of nitrogen-fixing non-legume Parasponia.</title>
        <authorList>
            <person name="Van Velzen R."/>
            <person name="Holmer R."/>
            <person name="Bu F."/>
            <person name="Rutten L."/>
            <person name="Van Zeijl A."/>
            <person name="Liu W."/>
            <person name="Santuari L."/>
            <person name="Cao Q."/>
            <person name="Sharma T."/>
            <person name="Shen D."/>
            <person name="Roswanjaya Y."/>
            <person name="Wardhani T."/>
            <person name="Kalhor M.S."/>
            <person name="Jansen J."/>
            <person name="Van den Hoogen J."/>
            <person name="Gungor B."/>
            <person name="Hartog M."/>
            <person name="Hontelez J."/>
            <person name="Verver J."/>
            <person name="Yang W.-C."/>
            <person name="Schijlen E."/>
            <person name="Repin R."/>
            <person name="Schilthuizen M."/>
            <person name="Schranz E."/>
            <person name="Heidstra R."/>
            <person name="Miyata K."/>
            <person name="Fedorova E."/>
            <person name="Kohlen W."/>
            <person name="Bisseling T."/>
            <person name="Smit S."/>
            <person name="Geurts R."/>
        </authorList>
    </citation>
    <scope>NUCLEOTIDE SEQUENCE [LARGE SCALE GENOMIC DNA]</scope>
    <source>
        <strain evidence="8">cv. RG33-2</strain>
    </source>
</reference>
<dbReference type="PROSITE" id="PS50089">
    <property type="entry name" value="ZF_RING_2"/>
    <property type="match status" value="1"/>
</dbReference>
<dbReference type="GO" id="GO:0008270">
    <property type="term" value="F:zinc ion binding"/>
    <property type="evidence" value="ECO:0007669"/>
    <property type="project" value="UniProtKB-KW"/>
</dbReference>
<organism evidence="7 8">
    <name type="scientific">Trema orientale</name>
    <name type="common">Charcoal tree</name>
    <name type="synonym">Celtis orientalis</name>
    <dbReference type="NCBI Taxonomy" id="63057"/>
    <lineage>
        <taxon>Eukaryota</taxon>
        <taxon>Viridiplantae</taxon>
        <taxon>Streptophyta</taxon>
        <taxon>Embryophyta</taxon>
        <taxon>Tracheophyta</taxon>
        <taxon>Spermatophyta</taxon>
        <taxon>Magnoliopsida</taxon>
        <taxon>eudicotyledons</taxon>
        <taxon>Gunneridae</taxon>
        <taxon>Pentapetalae</taxon>
        <taxon>rosids</taxon>
        <taxon>fabids</taxon>
        <taxon>Rosales</taxon>
        <taxon>Cannabaceae</taxon>
        <taxon>Trema</taxon>
    </lineage>
</organism>
<keyword evidence="5" id="KW-0472">Membrane</keyword>
<dbReference type="GO" id="GO:0061630">
    <property type="term" value="F:ubiquitin protein ligase activity"/>
    <property type="evidence" value="ECO:0007669"/>
    <property type="project" value="TreeGrafter"/>
</dbReference>
<name>A0A2P5FSN2_TREOI</name>
<keyword evidence="3" id="KW-0862">Zinc</keyword>
<evidence type="ECO:0000256" key="3">
    <source>
        <dbReference type="ARBA" id="ARBA00022833"/>
    </source>
</evidence>
<feature type="domain" description="RING-type" evidence="6">
    <location>
        <begin position="145"/>
        <end position="186"/>
    </location>
</feature>
<evidence type="ECO:0000259" key="6">
    <source>
        <dbReference type="PROSITE" id="PS50089"/>
    </source>
</evidence>
<evidence type="ECO:0000313" key="7">
    <source>
        <dbReference type="EMBL" id="POO00781.1"/>
    </source>
</evidence>
<dbReference type="OrthoDB" id="3045089at2759"/>
<dbReference type="InterPro" id="IPR013083">
    <property type="entry name" value="Znf_RING/FYVE/PHD"/>
</dbReference>
<protein>
    <submittedName>
        <fullName evidence="7">43kDa postsynaptic protein</fullName>
    </submittedName>
</protein>
<evidence type="ECO:0000256" key="4">
    <source>
        <dbReference type="PROSITE-ProRule" id="PRU00175"/>
    </source>
</evidence>
<dbReference type="EMBL" id="JXTC01000011">
    <property type="protein sequence ID" value="POO00781.1"/>
    <property type="molecule type" value="Genomic_DNA"/>
</dbReference>